<feature type="region of interest" description="Disordered" evidence="3">
    <location>
        <begin position="112"/>
        <end position="133"/>
    </location>
</feature>
<evidence type="ECO:0000256" key="3">
    <source>
        <dbReference type="SAM" id="MobiDB-lite"/>
    </source>
</evidence>
<name>A0A8H5K9Z1_9HYPO</name>
<keyword evidence="6" id="KW-1185">Reference proteome</keyword>
<dbReference type="InterPro" id="IPR001138">
    <property type="entry name" value="Zn2Cys6_DnaBD"/>
</dbReference>
<comment type="subcellular location">
    <subcellularLocation>
        <location evidence="1">Nucleus</location>
    </subcellularLocation>
</comment>
<dbReference type="InterPro" id="IPR036864">
    <property type="entry name" value="Zn2-C6_fun-type_DNA-bd_sf"/>
</dbReference>
<protein>
    <submittedName>
        <fullName evidence="5">Transcriptional regulatory moc3</fullName>
    </submittedName>
</protein>
<evidence type="ECO:0000259" key="4">
    <source>
        <dbReference type="PROSITE" id="PS50048"/>
    </source>
</evidence>
<dbReference type="Pfam" id="PF00172">
    <property type="entry name" value="Zn_clus"/>
    <property type="match status" value="1"/>
</dbReference>
<accession>A0A8H5K9Z1</accession>
<dbReference type="PANTHER" id="PTHR37534">
    <property type="entry name" value="TRANSCRIPTIONAL ACTIVATOR PROTEIN UGA3"/>
    <property type="match status" value="1"/>
</dbReference>
<feature type="compositionally biased region" description="Polar residues" evidence="3">
    <location>
        <begin position="112"/>
        <end position="121"/>
    </location>
</feature>
<feature type="region of interest" description="Disordered" evidence="3">
    <location>
        <begin position="54"/>
        <end position="98"/>
    </location>
</feature>
<gene>
    <name evidence="5" type="ORF">FPANT_13755</name>
</gene>
<reference evidence="5 6" key="1">
    <citation type="submission" date="2020-05" db="EMBL/GenBank/DDBJ databases">
        <title>Identification and distribution of gene clusters putatively required for synthesis of sphingolipid metabolism inhibitors in phylogenetically diverse species of the filamentous fungus Fusarium.</title>
        <authorList>
            <person name="Kim H.-S."/>
            <person name="Busman M."/>
            <person name="Brown D.W."/>
            <person name="Divon H."/>
            <person name="Uhlig S."/>
            <person name="Proctor R.H."/>
        </authorList>
    </citation>
    <scope>NUCLEOTIDE SEQUENCE [LARGE SCALE GENOMIC DNA]</scope>
    <source>
        <strain evidence="5 6">NRRL 25211</strain>
    </source>
</reference>
<dbReference type="Gene3D" id="4.10.240.10">
    <property type="entry name" value="Zn(2)-C6 fungal-type DNA-binding domain"/>
    <property type="match status" value="1"/>
</dbReference>
<dbReference type="EMBL" id="JAAOAR010001147">
    <property type="protein sequence ID" value="KAF5570434.1"/>
    <property type="molecule type" value="Genomic_DNA"/>
</dbReference>
<dbReference type="PROSITE" id="PS50048">
    <property type="entry name" value="ZN2_CY6_FUNGAL_2"/>
    <property type="match status" value="1"/>
</dbReference>
<sequence>MGRLRSRNGCLTCRERRVKCDETRPTCGVCLKRNQQCRWDSPSPWLKIKHYRPKQTEHPVHAEQSLHPPEGDVPLAEGDSPPVDTVQQPDSNWYPETLTSPTSAASVLGLSQHESPSQYSGDLTMGVPSITPAPPSPTRQEAFYLHHFSTHVAQWLDCTDASRQFTLNVTVLAKSSPILLYAIISYAARHLGDNNTADEFQEKCIVLLIPLLSTETIAHDETILCAIVILRVCEQLSGKSDDAVTDPI</sequence>
<evidence type="ECO:0000313" key="6">
    <source>
        <dbReference type="Proteomes" id="UP000544095"/>
    </source>
</evidence>
<dbReference type="CDD" id="cd00067">
    <property type="entry name" value="GAL4"/>
    <property type="match status" value="1"/>
</dbReference>
<evidence type="ECO:0000256" key="2">
    <source>
        <dbReference type="ARBA" id="ARBA00023242"/>
    </source>
</evidence>
<dbReference type="PANTHER" id="PTHR37534:SF25">
    <property type="entry name" value="ZN(II)2CYS6 TRANSCRIPTION FACTOR (EUROFUNG)"/>
    <property type="match status" value="1"/>
</dbReference>
<proteinExistence type="predicted"/>
<dbReference type="GO" id="GO:0005634">
    <property type="term" value="C:nucleus"/>
    <property type="evidence" value="ECO:0007669"/>
    <property type="project" value="UniProtKB-SubCell"/>
</dbReference>
<dbReference type="InterPro" id="IPR021858">
    <property type="entry name" value="Fun_TF"/>
</dbReference>
<dbReference type="SMART" id="SM00066">
    <property type="entry name" value="GAL4"/>
    <property type="match status" value="1"/>
</dbReference>
<dbReference type="GO" id="GO:0000981">
    <property type="term" value="F:DNA-binding transcription factor activity, RNA polymerase II-specific"/>
    <property type="evidence" value="ECO:0007669"/>
    <property type="project" value="InterPro"/>
</dbReference>
<organism evidence="5 6">
    <name type="scientific">Fusarium pseudoanthophilum</name>
    <dbReference type="NCBI Taxonomy" id="48495"/>
    <lineage>
        <taxon>Eukaryota</taxon>
        <taxon>Fungi</taxon>
        <taxon>Dikarya</taxon>
        <taxon>Ascomycota</taxon>
        <taxon>Pezizomycotina</taxon>
        <taxon>Sordariomycetes</taxon>
        <taxon>Hypocreomycetidae</taxon>
        <taxon>Hypocreales</taxon>
        <taxon>Nectriaceae</taxon>
        <taxon>Fusarium</taxon>
        <taxon>Fusarium fujikuroi species complex</taxon>
    </lineage>
</organism>
<feature type="domain" description="Zn(2)-C6 fungal-type" evidence="4">
    <location>
        <begin position="9"/>
        <end position="39"/>
    </location>
</feature>
<dbReference type="SUPFAM" id="SSF57701">
    <property type="entry name" value="Zn2/Cys6 DNA-binding domain"/>
    <property type="match status" value="1"/>
</dbReference>
<comment type="caution">
    <text evidence="5">The sequence shown here is derived from an EMBL/GenBank/DDBJ whole genome shotgun (WGS) entry which is preliminary data.</text>
</comment>
<dbReference type="PROSITE" id="PS00463">
    <property type="entry name" value="ZN2_CY6_FUNGAL_1"/>
    <property type="match status" value="1"/>
</dbReference>
<evidence type="ECO:0000313" key="5">
    <source>
        <dbReference type="EMBL" id="KAF5570434.1"/>
    </source>
</evidence>
<dbReference type="Proteomes" id="UP000544095">
    <property type="component" value="Unassembled WGS sequence"/>
</dbReference>
<dbReference type="Pfam" id="PF11951">
    <property type="entry name" value="Fungal_trans_2"/>
    <property type="match status" value="1"/>
</dbReference>
<dbReference type="GO" id="GO:0008270">
    <property type="term" value="F:zinc ion binding"/>
    <property type="evidence" value="ECO:0007669"/>
    <property type="project" value="InterPro"/>
</dbReference>
<dbReference type="AlphaFoldDB" id="A0A8H5K9Z1"/>
<dbReference type="GO" id="GO:0045944">
    <property type="term" value="P:positive regulation of transcription by RNA polymerase II"/>
    <property type="evidence" value="ECO:0007669"/>
    <property type="project" value="TreeGrafter"/>
</dbReference>
<dbReference type="GO" id="GO:0000976">
    <property type="term" value="F:transcription cis-regulatory region binding"/>
    <property type="evidence" value="ECO:0007669"/>
    <property type="project" value="TreeGrafter"/>
</dbReference>
<evidence type="ECO:0000256" key="1">
    <source>
        <dbReference type="ARBA" id="ARBA00004123"/>
    </source>
</evidence>
<keyword evidence="2" id="KW-0539">Nucleus</keyword>